<keyword evidence="7 13" id="KW-0812">Transmembrane</keyword>
<comment type="similarity">
    <text evidence="4">Belongs to the nucleotide-sugar transporter family. SLC35B subfamily.</text>
</comment>
<feature type="domain" description="Small-subunit processome Utp12" evidence="14">
    <location>
        <begin position="1151"/>
        <end position="1257"/>
    </location>
</feature>
<dbReference type="OrthoDB" id="3142434at2759"/>
<keyword evidence="9 13" id="KW-1133">Transmembrane helix</keyword>
<dbReference type="WBParaSite" id="EN70_6378">
    <property type="protein sequence ID" value="EN70_6378"/>
    <property type="gene ID" value="EN70_6378"/>
</dbReference>
<dbReference type="InterPro" id="IPR015943">
    <property type="entry name" value="WD40/YVTN_repeat-like_dom_sf"/>
</dbReference>
<evidence type="ECO:0000313" key="15">
    <source>
        <dbReference type="EMBL" id="EJD76334.1"/>
    </source>
</evidence>
<dbReference type="GeneID" id="9940310"/>
<evidence type="ECO:0000313" key="17">
    <source>
        <dbReference type="WBParaSite" id="EN70_6378"/>
    </source>
</evidence>
<keyword evidence="11" id="KW-0539">Nucleus</keyword>
<dbReference type="InterPro" id="IPR011047">
    <property type="entry name" value="Quinoprotein_ADH-like_sf"/>
</dbReference>
<comment type="subcellular location">
    <subcellularLocation>
        <location evidence="1">Membrane</location>
        <topology evidence="1">Multi-pass membrane protein</topology>
    </subcellularLocation>
    <subcellularLocation>
        <location evidence="2">Nucleus</location>
        <location evidence="2">Nucleolus</location>
    </subcellularLocation>
</comment>
<feature type="transmembrane region" description="Helical" evidence="13">
    <location>
        <begin position="226"/>
        <end position="244"/>
    </location>
</feature>
<name>A0A1I7VUK2_LOALO</name>
<dbReference type="CDD" id="cd00200">
    <property type="entry name" value="WD40"/>
    <property type="match status" value="1"/>
</dbReference>
<keyword evidence="6 12" id="KW-0853">WD repeat</keyword>
<dbReference type="Pfam" id="PF00400">
    <property type="entry name" value="WD40"/>
    <property type="match status" value="5"/>
</dbReference>
<evidence type="ECO:0000256" key="12">
    <source>
        <dbReference type="PROSITE-ProRule" id="PRU00221"/>
    </source>
</evidence>
<dbReference type="eggNOG" id="KOG1580">
    <property type="taxonomic scope" value="Eukaryota"/>
</dbReference>
<feature type="transmembrane region" description="Helical" evidence="13">
    <location>
        <begin position="144"/>
        <end position="162"/>
    </location>
</feature>
<dbReference type="EMBL" id="JH712078">
    <property type="protein sequence ID" value="EJD76334.1"/>
    <property type="molecule type" value="Genomic_DNA"/>
</dbReference>
<evidence type="ECO:0000256" key="10">
    <source>
        <dbReference type="ARBA" id="ARBA00023136"/>
    </source>
</evidence>
<dbReference type="InterPro" id="IPR027145">
    <property type="entry name" value="PWP2"/>
</dbReference>
<keyword evidence="16" id="KW-1185">Reference proteome</keyword>
<dbReference type="KEGG" id="loa:LOAG_16682"/>
<dbReference type="OMA" id="VYEWQSE"/>
<dbReference type="AlphaFoldDB" id="A0A1I7VUK2"/>
<dbReference type="InterPro" id="IPR037185">
    <property type="entry name" value="EmrE-like"/>
</dbReference>
<protein>
    <submittedName>
        <fullName evidence="17">WD_REPEATS_REGION domain-containing protein</fullName>
    </submittedName>
</protein>
<dbReference type="PROSITE" id="PS00678">
    <property type="entry name" value="WD_REPEATS_1"/>
    <property type="match status" value="1"/>
</dbReference>
<dbReference type="CTD" id="9940310"/>
<dbReference type="InterPro" id="IPR019775">
    <property type="entry name" value="WD40_repeat_CS"/>
</dbReference>
<organism evidence="16 17">
    <name type="scientific">Loa loa</name>
    <name type="common">Eye worm</name>
    <name type="synonym">Filaria loa</name>
    <dbReference type="NCBI Taxonomy" id="7209"/>
    <lineage>
        <taxon>Eukaryota</taxon>
        <taxon>Metazoa</taxon>
        <taxon>Ecdysozoa</taxon>
        <taxon>Nematoda</taxon>
        <taxon>Chromadorea</taxon>
        <taxon>Rhabditida</taxon>
        <taxon>Spirurina</taxon>
        <taxon>Spiruromorpha</taxon>
        <taxon>Filarioidea</taxon>
        <taxon>Onchocercidae</taxon>
        <taxon>Loa</taxon>
    </lineage>
</organism>
<dbReference type="Proteomes" id="UP000095285">
    <property type="component" value="Unassembled WGS sequence"/>
</dbReference>
<dbReference type="GO" id="GO:0000462">
    <property type="term" value="P:maturation of SSU-rRNA from tricistronic rRNA transcript (SSU-rRNA, 5.8S rRNA, LSU-rRNA)"/>
    <property type="evidence" value="ECO:0007669"/>
    <property type="project" value="TreeGrafter"/>
</dbReference>
<keyword evidence="10 13" id="KW-0472">Membrane</keyword>
<proteinExistence type="inferred from homology"/>
<dbReference type="InterPro" id="IPR011044">
    <property type="entry name" value="Quino_amine_DH_bsu"/>
</dbReference>
<dbReference type="SUPFAM" id="SSF50978">
    <property type="entry name" value="WD40 repeat-like"/>
    <property type="match status" value="1"/>
</dbReference>
<evidence type="ECO:0000256" key="13">
    <source>
        <dbReference type="SAM" id="Phobius"/>
    </source>
</evidence>
<dbReference type="GO" id="GO:0055085">
    <property type="term" value="P:transmembrane transport"/>
    <property type="evidence" value="ECO:0007669"/>
    <property type="project" value="InterPro"/>
</dbReference>
<dbReference type="GO" id="GO:0000028">
    <property type="term" value="P:ribosomal small subunit assembly"/>
    <property type="evidence" value="ECO:0007669"/>
    <property type="project" value="TreeGrafter"/>
</dbReference>
<dbReference type="Pfam" id="PF08449">
    <property type="entry name" value="UAA"/>
    <property type="match status" value="1"/>
</dbReference>
<dbReference type="GO" id="GO:0034388">
    <property type="term" value="C:Pwp2p-containing subcomplex of 90S preribosome"/>
    <property type="evidence" value="ECO:0007669"/>
    <property type="project" value="TreeGrafter"/>
</dbReference>
<accession>A0A1I7VUK2</accession>
<accession>A0A1S0UNC7</accession>
<evidence type="ECO:0000313" key="16">
    <source>
        <dbReference type="Proteomes" id="UP000095285"/>
    </source>
</evidence>
<reference evidence="15 16" key="1">
    <citation type="submission" date="2012-04" db="EMBL/GenBank/DDBJ databases">
        <title>The Genome Sequence of Loa loa.</title>
        <authorList>
            <consortium name="The Broad Institute Genome Sequencing Platform"/>
            <consortium name="Broad Institute Genome Sequencing Center for Infectious Disease"/>
            <person name="Nutman T.B."/>
            <person name="Fink D.L."/>
            <person name="Russ C."/>
            <person name="Young S."/>
            <person name="Zeng Q."/>
            <person name="Gargeya S."/>
            <person name="Alvarado L."/>
            <person name="Berlin A."/>
            <person name="Chapman S.B."/>
            <person name="Chen Z."/>
            <person name="Freedman E."/>
            <person name="Gellesch M."/>
            <person name="Goldberg J."/>
            <person name="Griggs A."/>
            <person name="Gujja S."/>
            <person name="Heilman E.R."/>
            <person name="Heiman D."/>
            <person name="Howarth C."/>
            <person name="Mehta T."/>
            <person name="Neiman D."/>
            <person name="Pearson M."/>
            <person name="Roberts A."/>
            <person name="Saif S."/>
            <person name="Shea T."/>
            <person name="Shenoy N."/>
            <person name="Sisk P."/>
            <person name="Stolte C."/>
            <person name="Sykes S."/>
            <person name="White J."/>
            <person name="Yandava C."/>
            <person name="Haas B."/>
            <person name="Henn M.R."/>
            <person name="Nusbaum C."/>
            <person name="Birren B."/>
        </authorList>
    </citation>
    <scope>NUCLEOTIDE SEQUENCE [LARGE SCALE GENOMIC DNA]</scope>
</reference>
<reference evidence="17" key="2">
    <citation type="submission" date="2016-11" db="UniProtKB">
        <authorList>
            <consortium name="WormBaseParasite"/>
        </authorList>
    </citation>
    <scope>IDENTIFICATION</scope>
</reference>
<evidence type="ECO:0000256" key="3">
    <source>
        <dbReference type="ARBA" id="ARBA00010226"/>
    </source>
</evidence>
<dbReference type="STRING" id="7209.A0A1I7VUK2"/>
<dbReference type="PROSITE" id="PS50294">
    <property type="entry name" value="WD_REPEATS_REGION"/>
    <property type="match status" value="3"/>
</dbReference>
<dbReference type="InterPro" id="IPR036322">
    <property type="entry name" value="WD40_repeat_dom_sf"/>
</dbReference>
<gene>
    <name evidence="15 17" type="ORF">LOAG_16682</name>
</gene>
<feature type="repeat" description="WD" evidence="12">
    <location>
        <begin position="750"/>
        <end position="791"/>
    </location>
</feature>
<dbReference type="SMART" id="SM00320">
    <property type="entry name" value="WD40"/>
    <property type="match status" value="11"/>
</dbReference>
<feature type="repeat" description="WD" evidence="12">
    <location>
        <begin position="878"/>
        <end position="917"/>
    </location>
</feature>
<evidence type="ECO:0000256" key="5">
    <source>
        <dbReference type="ARBA" id="ARBA00022448"/>
    </source>
</evidence>
<dbReference type="Pfam" id="PF04003">
    <property type="entry name" value="Utp12"/>
    <property type="match status" value="1"/>
</dbReference>
<feature type="transmembrane region" description="Helical" evidence="13">
    <location>
        <begin position="256"/>
        <end position="275"/>
    </location>
</feature>
<dbReference type="InterPro" id="IPR001680">
    <property type="entry name" value="WD40_rpt"/>
</dbReference>
<feature type="transmembrane region" description="Helical" evidence="13">
    <location>
        <begin position="174"/>
        <end position="196"/>
    </location>
</feature>
<dbReference type="PANTHER" id="PTHR19858">
    <property type="entry name" value="WD40 REPEAT PROTEIN"/>
    <property type="match status" value="1"/>
</dbReference>
<feature type="transmembrane region" description="Helical" evidence="13">
    <location>
        <begin position="296"/>
        <end position="317"/>
    </location>
</feature>
<dbReference type="Gene3D" id="2.130.10.10">
    <property type="entry name" value="YVTN repeat-like/Quinoprotein amine dehydrogenase"/>
    <property type="match status" value="3"/>
</dbReference>
<dbReference type="SUPFAM" id="SSF50998">
    <property type="entry name" value="Quinoprotein alcohol dehydrogenase-like"/>
    <property type="match status" value="1"/>
</dbReference>
<comment type="similarity">
    <text evidence="3">Belongs to the WD repeat PWP2 family.</text>
</comment>
<dbReference type="FunCoup" id="A0A1I7VUK2">
    <property type="interactions" value="1870"/>
</dbReference>
<dbReference type="GO" id="GO:0016020">
    <property type="term" value="C:membrane"/>
    <property type="evidence" value="ECO:0007669"/>
    <property type="project" value="UniProtKB-SubCell"/>
</dbReference>
<feature type="transmembrane region" description="Helical" evidence="13">
    <location>
        <begin position="104"/>
        <end position="124"/>
    </location>
</feature>
<evidence type="ECO:0000256" key="2">
    <source>
        <dbReference type="ARBA" id="ARBA00004604"/>
    </source>
</evidence>
<dbReference type="SUPFAM" id="SSF50969">
    <property type="entry name" value="YVTN repeat-like/Quinoprotein amine dehydrogenase"/>
    <property type="match status" value="1"/>
</dbReference>
<dbReference type="PROSITE" id="PS50082">
    <property type="entry name" value="WD_REPEATS_2"/>
    <property type="match status" value="3"/>
</dbReference>
<keyword evidence="5" id="KW-0813">Transport</keyword>
<evidence type="ECO:0000256" key="1">
    <source>
        <dbReference type="ARBA" id="ARBA00004141"/>
    </source>
</evidence>
<evidence type="ECO:0000256" key="9">
    <source>
        <dbReference type="ARBA" id="ARBA00022989"/>
    </source>
</evidence>
<evidence type="ECO:0000256" key="6">
    <source>
        <dbReference type="ARBA" id="ARBA00022574"/>
    </source>
</evidence>
<dbReference type="InterPro" id="IPR013657">
    <property type="entry name" value="SCL35B1-4/HUT1"/>
</dbReference>
<dbReference type="GO" id="GO:0032040">
    <property type="term" value="C:small-subunit processome"/>
    <property type="evidence" value="ECO:0007669"/>
    <property type="project" value="TreeGrafter"/>
</dbReference>
<feature type="repeat" description="WD" evidence="12">
    <location>
        <begin position="792"/>
        <end position="833"/>
    </location>
</feature>
<dbReference type="SUPFAM" id="SSF103481">
    <property type="entry name" value="Multidrug resistance efflux transporter EmrE"/>
    <property type="match status" value="2"/>
</dbReference>
<dbReference type="RefSeq" id="XP_020307142.1">
    <property type="nucleotide sequence ID" value="XM_020449333.1"/>
</dbReference>
<dbReference type="InterPro" id="IPR007148">
    <property type="entry name" value="SSU_processome_Utp12"/>
</dbReference>
<evidence type="ECO:0000256" key="4">
    <source>
        <dbReference type="ARBA" id="ARBA00010694"/>
    </source>
</evidence>
<dbReference type="GO" id="GO:0012505">
    <property type="term" value="C:endomembrane system"/>
    <property type="evidence" value="ECO:0007669"/>
    <property type="project" value="UniProtKB-ARBA"/>
</dbReference>
<evidence type="ECO:0000256" key="8">
    <source>
        <dbReference type="ARBA" id="ARBA00022737"/>
    </source>
</evidence>
<evidence type="ECO:0000256" key="11">
    <source>
        <dbReference type="ARBA" id="ARBA00023242"/>
    </source>
</evidence>
<evidence type="ECO:0000259" key="14">
    <source>
        <dbReference type="Pfam" id="PF04003"/>
    </source>
</evidence>
<sequence>MNGVTKMRKESVKKGMIMKDGISHVTSSYHFFPTYTRCYANPNLLAPVVPATIGKRSKILSCISAFGFEMTSYLSMGEVRETTTDDCKKLRDESYINETLWKKAANLIFSAGGTLLCYLWFGIIQESIIKGKYDADDKERFTHTQALVFVQCAINTIFAYILRGKTRDNVPTSTYAIVSTSYLFAMVTSNHALQYIPYPTQVLGKSCKPIPIMVFGFLFANKRYHLKKFCCVLMIVFGVGLFLYKEKSSTTYEKSVFNLGSGELLLLLSLAMDGTTGAIQDRIRQQHKANAHNMMYYMNLFSSLYLLIGLLLTGELFDFMVFVQSYPKVIIDLFTLAAASALGQFFIFKTVTEFGPLTCSIVTTTRKLFTMLGSVILFGNTLTQRQSLATVVVFTGLLLDAIESKKKKSTSKFSSLIGTVYRDGNVTFSTDGNSIISPVGNKVTVFDLKNNQANTIAIQSNFNIKCVTVHPSGAHAFLVNEAGQAQYINLITQTVLYQHNFRARVNDVKFSMDGRRLAACRGGDVQVFLVAGIENFQLNPFMLLHTHKITAAKAKNVEWSYDNKLLVVGSEDKQVRVVSAVDTFKNLFLHALAAHKAEVIGSHFCHNSYNLISVDKRGLANHWTCALKQEDFVEGLCSKASSEDVKKMWYDKTKRHFMTEHLDNAHGVNLTASAYHPPTSLLITAFSNGAFLLHETPNFNLIYSLRVSETKVSSLAINKSGDWIAIACGKGTEGQLVVWEWQSETYVMKQQSHSQSITTVAYSPDGSQIATGAEDGKVKVWSCRSSFCIVTFTEHSSGVSTVCWTSDGKALLSASLDGTVRAHDLVRYRNFRTMVCPDRTQLGCLAVDSAAELVMASSTEMFNIYVWSLENGKLLDVLSGHSAPVASISVHGTHLASASWDKTLRIWNIVESSIAESIDLLYEGLDVAYSPGGEILAVLCLDSSVSLFDTRTSTELGSIDTAFDVDAARRATDLIKKKTGEKSRTFTCICFSADGTLLLAAGQSNYICLYSVVERLILKKLKLTTNRSLDGVKMDINRRNFSEFGNMMLIDASDSEEEADNKKRIKLPGTRHSDLSERCSRPEMRVEDINFSPTGRSFAVCSTEGVAVFSLDHRNLFNPFELGIQVTPVSVENALKEGEYSAALKMVLQLNQAEMIENVLLCTPVAQIDIATRSLSIAYAEKLLKWLAENISGPVEKHIHFWQLWLKSLLMEYGYQIKLNRAANITSLTALQQRLSDYANQITKLVDQNRYTLDYLLVARQIKQDE</sequence>
<dbReference type="eggNOG" id="KOG0291">
    <property type="taxonomic scope" value="Eukaryota"/>
</dbReference>
<dbReference type="PANTHER" id="PTHR19858:SF0">
    <property type="entry name" value="PERIODIC TRYPTOPHAN PROTEIN 2 HOMOLOG"/>
    <property type="match status" value="1"/>
</dbReference>
<dbReference type="InParanoid" id="A0A1I7VUK2"/>
<evidence type="ECO:0000256" key="7">
    <source>
        <dbReference type="ARBA" id="ARBA00022692"/>
    </source>
</evidence>
<feature type="transmembrane region" description="Helical" evidence="13">
    <location>
        <begin position="329"/>
        <end position="348"/>
    </location>
</feature>
<keyword evidence="8" id="KW-0677">Repeat</keyword>